<dbReference type="AlphaFoldDB" id="A0A2P5HYY5"/>
<evidence type="ECO:0000256" key="2">
    <source>
        <dbReference type="SAM" id="MobiDB-lite"/>
    </source>
</evidence>
<evidence type="ECO:0000313" key="4">
    <source>
        <dbReference type="Proteomes" id="UP000094444"/>
    </source>
</evidence>
<feature type="region of interest" description="Disordered" evidence="2">
    <location>
        <begin position="356"/>
        <end position="388"/>
    </location>
</feature>
<feature type="region of interest" description="Disordered" evidence="2">
    <location>
        <begin position="424"/>
        <end position="504"/>
    </location>
</feature>
<organism evidence="3 4">
    <name type="scientific">Diaporthe helianthi</name>
    <dbReference type="NCBI Taxonomy" id="158607"/>
    <lineage>
        <taxon>Eukaryota</taxon>
        <taxon>Fungi</taxon>
        <taxon>Dikarya</taxon>
        <taxon>Ascomycota</taxon>
        <taxon>Pezizomycotina</taxon>
        <taxon>Sordariomycetes</taxon>
        <taxon>Sordariomycetidae</taxon>
        <taxon>Diaporthales</taxon>
        <taxon>Diaporthaceae</taxon>
        <taxon>Diaporthe</taxon>
    </lineage>
</organism>
<dbReference type="EMBL" id="MAVT02000486">
    <property type="protein sequence ID" value="POS75452.1"/>
    <property type="molecule type" value="Genomic_DNA"/>
</dbReference>
<feature type="coiled-coil region" evidence="1">
    <location>
        <begin position="165"/>
        <end position="225"/>
    </location>
</feature>
<dbReference type="InterPro" id="IPR039604">
    <property type="entry name" value="Bfr1"/>
</dbReference>
<dbReference type="GO" id="GO:0003729">
    <property type="term" value="F:mRNA binding"/>
    <property type="evidence" value="ECO:0007669"/>
    <property type="project" value="TreeGrafter"/>
</dbReference>
<feature type="compositionally biased region" description="Basic and acidic residues" evidence="2">
    <location>
        <begin position="117"/>
        <end position="137"/>
    </location>
</feature>
<feature type="region of interest" description="Disordered" evidence="2">
    <location>
        <begin position="1"/>
        <end position="20"/>
    </location>
</feature>
<feature type="region of interest" description="Disordered" evidence="2">
    <location>
        <begin position="268"/>
        <end position="287"/>
    </location>
</feature>
<evidence type="ECO:0000313" key="3">
    <source>
        <dbReference type="EMBL" id="POS75452.1"/>
    </source>
</evidence>
<gene>
    <name evidence="3" type="ORF">DHEL01_v206157</name>
</gene>
<feature type="compositionally biased region" description="Basic and acidic residues" evidence="2">
    <location>
        <begin position="473"/>
        <end position="486"/>
    </location>
</feature>
<dbReference type="GO" id="GO:0042175">
    <property type="term" value="C:nuclear outer membrane-endoplasmic reticulum membrane network"/>
    <property type="evidence" value="ECO:0007669"/>
    <property type="project" value="TreeGrafter"/>
</dbReference>
<dbReference type="GO" id="GO:0008298">
    <property type="term" value="P:intracellular mRNA localization"/>
    <property type="evidence" value="ECO:0007669"/>
    <property type="project" value="TreeGrafter"/>
</dbReference>
<dbReference type="InParanoid" id="A0A2P5HYY5"/>
<reference evidence="3" key="1">
    <citation type="submission" date="2017-09" db="EMBL/GenBank/DDBJ databases">
        <title>Polyketide synthases of a Diaporthe helianthi virulent isolate.</title>
        <authorList>
            <person name="Baroncelli R."/>
        </authorList>
    </citation>
    <scope>NUCLEOTIDE SEQUENCE [LARGE SCALE GENOMIC DNA]</scope>
    <source>
        <strain evidence="3">7/96</strain>
    </source>
</reference>
<name>A0A2P5HYY5_DIAHE</name>
<feature type="region of interest" description="Disordered" evidence="2">
    <location>
        <begin position="105"/>
        <end position="137"/>
    </location>
</feature>
<dbReference type="OrthoDB" id="2195113at2759"/>
<dbReference type="PANTHER" id="PTHR31027">
    <property type="entry name" value="NUCLEAR SEGREGATION PROTEIN BFR1"/>
    <property type="match status" value="1"/>
</dbReference>
<comment type="caution">
    <text evidence="3">The sequence shown here is derived from an EMBL/GenBank/DDBJ whole genome shotgun (WGS) entry which is preliminary data.</text>
</comment>
<feature type="compositionally biased region" description="Low complexity" evidence="2">
    <location>
        <begin position="1"/>
        <end position="12"/>
    </location>
</feature>
<dbReference type="GO" id="GO:1990904">
    <property type="term" value="C:ribonucleoprotein complex"/>
    <property type="evidence" value="ECO:0007669"/>
    <property type="project" value="TreeGrafter"/>
</dbReference>
<dbReference type="FunCoup" id="A0A2P5HYY5">
    <property type="interactions" value="177"/>
</dbReference>
<dbReference type="Proteomes" id="UP000094444">
    <property type="component" value="Unassembled WGS sequence"/>
</dbReference>
<sequence length="504" mass="56626">MADVADAPAPAATRPTKPDEALYRENLAKAEKDHAQVLSLFNAIKQKIDLASGKNSENPINKRKNELLEQKKEIIAKQGDGKNSRTSKQDEIQRLDVQIKAVEKSRKELADAPSIRKLRESQDKDSKKPVTDKELDDHLKNLQDAYARGLTLAQERENVAMTGSLIKLKKTYVDQQQEIDKLQVKVKEIKDTMNSPEAKALSEQYDKVQQELNAIAAEQAEAKKSRSSLFEEKDRLKARQDETWAAIKKIKDEYHGQLRAFKKYESEQKQKAWERSKAERERRDKERKLERAQRMLAEASDPAYLDEIRRANSLLQYYDPSFVPEKAPLQASTNLQAQAERKVDASDIKGVKVLSKKDRDEDLFPAQKKGKKGKKNNAANKPAPFSCPPSVVEDCSFMGIDPPMSADEVPAVVEKVRAKLDHWKADQAAQTQKNIEKAKKEIEKIEAEEAQEKGGKKPPSSEATPNGNGAASEEEKSDDKVEDVTKAVENASIEETKEEAAADA</sequence>
<accession>A0A2P5HYY5</accession>
<keyword evidence="4" id="KW-1185">Reference proteome</keyword>
<protein>
    <submittedName>
        <fullName evidence="3">Nuclear segregation protein</fullName>
    </submittedName>
</protein>
<keyword evidence="1" id="KW-0175">Coiled coil</keyword>
<feature type="compositionally biased region" description="Basic and acidic residues" evidence="2">
    <location>
        <begin position="434"/>
        <end position="455"/>
    </location>
</feature>
<evidence type="ECO:0000256" key="1">
    <source>
        <dbReference type="SAM" id="Coils"/>
    </source>
</evidence>
<dbReference type="STRING" id="158607.A0A2P5HYY5"/>
<feature type="region of interest" description="Disordered" evidence="2">
    <location>
        <begin position="71"/>
        <end position="93"/>
    </location>
</feature>
<dbReference type="PANTHER" id="PTHR31027:SF2">
    <property type="entry name" value="LEBERCILIN DOMAIN-CONTAINING PROTEIN"/>
    <property type="match status" value="1"/>
</dbReference>
<dbReference type="GO" id="GO:0005783">
    <property type="term" value="C:endoplasmic reticulum"/>
    <property type="evidence" value="ECO:0007669"/>
    <property type="project" value="TreeGrafter"/>
</dbReference>
<proteinExistence type="predicted"/>
<feature type="compositionally biased region" description="Basic and acidic residues" evidence="2">
    <location>
        <begin position="494"/>
        <end position="504"/>
    </location>
</feature>